<sequence>MKFLVDAQLPRRLSEWFRSQGFDSVHTLDLPDGNRTSDSEITRRATDEGRTVVTKDDDFVYSFLLYQRPPRLLLISTGNISNQDLIQVFSARRVELENAFTTSSFVELRKDGILAHE</sequence>
<organism evidence="2 3">
    <name type="scientific">Spiribacter salinus</name>
    <dbReference type="NCBI Taxonomy" id="1335746"/>
    <lineage>
        <taxon>Bacteria</taxon>
        <taxon>Pseudomonadati</taxon>
        <taxon>Pseudomonadota</taxon>
        <taxon>Gammaproteobacteria</taxon>
        <taxon>Chromatiales</taxon>
        <taxon>Ectothiorhodospiraceae</taxon>
        <taxon>Spiribacter</taxon>
    </lineage>
</organism>
<gene>
    <name evidence="2" type="ORF">FKY71_04835</name>
</gene>
<proteinExistence type="predicted"/>
<feature type="domain" description="DUF5615" evidence="1">
    <location>
        <begin position="1"/>
        <end position="107"/>
    </location>
</feature>
<dbReference type="AlphaFoldDB" id="A0A540VTV3"/>
<name>A0A540VTV3_9GAMM</name>
<reference evidence="2 3" key="1">
    <citation type="submission" date="2019-06" db="EMBL/GenBank/DDBJ databases">
        <title>Metagenome assembled Genome of Spiribacter salinus SL48-SHIP from the microbial mat of Salt Lake 48 (Novosibirsk region, Russia).</title>
        <authorList>
            <person name="Shipova A."/>
            <person name="Rozanov A.S."/>
            <person name="Bryanskaya A.V."/>
            <person name="Peltek S.E."/>
        </authorList>
    </citation>
    <scope>NUCLEOTIDE SEQUENCE [LARGE SCALE GENOMIC DNA]</scope>
    <source>
        <strain evidence="2">SL48-SHIP-2</strain>
    </source>
</reference>
<dbReference type="Proteomes" id="UP000315400">
    <property type="component" value="Unassembled WGS sequence"/>
</dbReference>
<accession>A0A540VTV3</accession>
<dbReference type="InterPro" id="IPR041049">
    <property type="entry name" value="DUF5615"/>
</dbReference>
<evidence type="ECO:0000313" key="2">
    <source>
        <dbReference type="EMBL" id="TQF00173.1"/>
    </source>
</evidence>
<protein>
    <recommendedName>
        <fullName evidence="1">DUF5615 domain-containing protein</fullName>
    </recommendedName>
</protein>
<dbReference type="Pfam" id="PF18480">
    <property type="entry name" value="DUF5615"/>
    <property type="match status" value="1"/>
</dbReference>
<evidence type="ECO:0000259" key="1">
    <source>
        <dbReference type="Pfam" id="PF18480"/>
    </source>
</evidence>
<dbReference type="EMBL" id="VIFK01000021">
    <property type="protein sequence ID" value="TQF00173.1"/>
    <property type="molecule type" value="Genomic_DNA"/>
</dbReference>
<evidence type="ECO:0000313" key="3">
    <source>
        <dbReference type="Proteomes" id="UP000315400"/>
    </source>
</evidence>
<comment type="caution">
    <text evidence="2">The sequence shown here is derived from an EMBL/GenBank/DDBJ whole genome shotgun (WGS) entry which is preliminary data.</text>
</comment>